<dbReference type="Proteomes" id="UP001519363">
    <property type="component" value="Unassembled WGS sequence"/>
</dbReference>
<keyword evidence="3" id="KW-0597">Phosphoprotein</keyword>
<evidence type="ECO:0000256" key="1">
    <source>
        <dbReference type="ARBA" id="ARBA00000085"/>
    </source>
</evidence>
<sequence>MIPKPWRGDAALAALVLLAVGAAVTASVGRAGPDLLGYAFTALLAGLMFLRRRQPELVLVLSGLAVFAYYWIEQPPIGLAVPLAAAVYSAAEQGRPRFAIGTVAALMVVSTAARLLEGDDPATVLGLEFGSALALFAAVLALGDSVRSRRAAREAALLDREREAAARVEQERLRIARDLHDLLAHTVSVISLHTDVARETLREDPERAERSLTAVRTACSEVVHELRATLGALRTTENAPVPGLARLPELLASAGESGLTVRVRTEGEPGTLSAMTDATAYRVLQESLSNVRRHAHASTVDITMAHTPEELTLTVRDNGRGPTGESTGWGITGMRERVQLLGGRLHTTTPPDGGFQVEARLPLRGRT</sequence>
<proteinExistence type="predicted"/>
<name>A0ABS5A443_9PSEU</name>
<keyword evidence="9" id="KW-0812">Transmembrane</keyword>
<dbReference type="InterPro" id="IPR036890">
    <property type="entry name" value="HATPase_C_sf"/>
</dbReference>
<dbReference type="InterPro" id="IPR055558">
    <property type="entry name" value="DUF7134"/>
</dbReference>
<evidence type="ECO:0000313" key="11">
    <source>
        <dbReference type="EMBL" id="MBP2471311.1"/>
    </source>
</evidence>
<keyword evidence="9" id="KW-1133">Transmembrane helix</keyword>
<reference evidence="11 12" key="1">
    <citation type="submission" date="2021-03" db="EMBL/GenBank/DDBJ databases">
        <title>Sequencing the genomes of 1000 actinobacteria strains.</title>
        <authorList>
            <person name="Klenk H.-P."/>
        </authorList>
    </citation>
    <scope>NUCLEOTIDE SEQUENCE [LARGE SCALE GENOMIC DNA]</scope>
    <source>
        <strain evidence="11 12">DSM 44580</strain>
    </source>
</reference>
<dbReference type="PANTHER" id="PTHR24421">
    <property type="entry name" value="NITRATE/NITRITE SENSOR PROTEIN NARX-RELATED"/>
    <property type="match status" value="1"/>
</dbReference>
<evidence type="ECO:0000256" key="4">
    <source>
        <dbReference type="ARBA" id="ARBA00022679"/>
    </source>
</evidence>
<dbReference type="EMBL" id="JAGIOO010000001">
    <property type="protein sequence ID" value="MBP2471311.1"/>
    <property type="molecule type" value="Genomic_DNA"/>
</dbReference>
<evidence type="ECO:0000256" key="3">
    <source>
        <dbReference type="ARBA" id="ARBA00022553"/>
    </source>
</evidence>
<comment type="catalytic activity">
    <reaction evidence="1">
        <text>ATP + protein L-histidine = ADP + protein N-phospho-L-histidine.</text>
        <dbReference type="EC" id="2.7.13.3"/>
    </reaction>
</comment>
<protein>
    <recommendedName>
        <fullName evidence="2">histidine kinase</fullName>
        <ecNumber evidence="2">2.7.13.3</ecNumber>
    </recommendedName>
</protein>
<organism evidence="11 12">
    <name type="scientific">Crossiella equi</name>
    <dbReference type="NCBI Taxonomy" id="130796"/>
    <lineage>
        <taxon>Bacteria</taxon>
        <taxon>Bacillati</taxon>
        <taxon>Actinomycetota</taxon>
        <taxon>Actinomycetes</taxon>
        <taxon>Pseudonocardiales</taxon>
        <taxon>Pseudonocardiaceae</taxon>
        <taxon>Crossiella</taxon>
    </lineage>
</organism>
<dbReference type="Pfam" id="PF07730">
    <property type="entry name" value="HisKA_3"/>
    <property type="match status" value="1"/>
</dbReference>
<dbReference type="Pfam" id="PF02518">
    <property type="entry name" value="HATPase_c"/>
    <property type="match status" value="1"/>
</dbReference>
<evidence type="ECO:0000256" key="9">
    <source>
        <dbReference type="SAM" id="Phobius"/>
    </source>
</evidence>
<dbReference type="Gene3D" id="3.30.565.10">
    <property type="entry name" value="Histidine kinase-like ATPase, C-terminal domain"/>
    <property type="match status" value="1"/>
</dbReference>
<dbReference type="EC" id="2.7.13.3" evidence="2"/>
<keyword evidence="6 11" id="KW-0418">Kinase</keyword>
<dbReference type="RefSeq" id="WP_086788407.1">
    <property type="nucleotide sequence ID" value="NZ_JAGIOO010000001.1"/>
</dbReference>
<dbReference type="GO" id="GO:0016301">
    <property type="term" value="F:kinase activity"/>
    <property type="evidence" value="ECO:0007669"/>
    <property type="project" value="UniProtKB-KW"/>
</dbReference>
<dbReference type="SUPFAM" id="SSF55874">
    <property type="entry name" value="ATPase domain of HSP90 chaperone/DNA topoisomerase II/histidine kinase"/>
    <property type="match status" value="1"/>
</dbReference>
<dbReference type="InterPro" id="IPR003594">
    <property type="entry name" value="HATPase_dom"/>
</dbReference>
<dbReference type="Gene3D" id="1.20.5.1930">
    <property type="match status" value="1"/>
</dbReference>
<feature type="domain" description="Histidine kinase/HSP90-like ATPase" evidence="10">
    <location>
        <begin position="276"/>
        <end position="365"/>
    </location>
</feature>
<accession>A0ABS5A443</accession>
<dbReference type="Pfam" id="PF23539">
    <property type="entry name" value="DUF7134"/>
    <property type="match status" value="1"/>
</dbReference>
<evidence type="ECO:0000256" key="7">
    <source>
        <dbReference type="ARBA" id="ARBA00022840"/>
    </source>
</evidence>
<gene>
    <name evidence="11" type="ORF">JOF53_000183</name>
</gene>
<dbReference type="CDD" id="cd16917">
    <property type="entry name" value="HATPase_UhpB-NarQ-NarX-like"/>
    <property type="match status" value="1"/>
</dbReference>
<evidence type="ECO:0000256" key="8">
    <source>
        <dbReference type="ARBA" id="ARBA00023012"/>
    </source>
</evidence>
<evidence type="ECO:0000256" key="5">
    <source>
        <dbReference type="ARBA" id="ARBA00022741"/>
    </source>
</evidence>
<keyword evidence="5" id="KW-0547">Nucleotide-binding</keyword>
<evidence type="ECO:0000259" key="10">
    <source>
        <dbReference type="SMART" id="SM00387"/>
    </source>
</evidence>
<dbReference type="SMART" id="SM00387">
    <property type="entry name" value="HATPase_c"/>
    <property type="match status" value="1"/>
</dbReference>
<dbReference type="PANTHER" id="PTHR24421:SF10">
    <property type="entry name" value="NITRATE_NITRITE SENSOR PROTEIN NARQ"/>
    <property type="match status" value="1"/>
</dbReference>
<keyword evidence="7" id="KW-0067">ATP-binding</keyword>
<dbReference type="InterPro" id="IPR011712">
    <property type="entry name" value="Sig_transdc_His_kin_sub3_dim/P"/>
</dbReference>
<feature type="transmembrane region" description="Helical" evidence="9">
    <location>
        <begin position="35"/>
        <end position="50"/>
    </location>
</feature>
<dbReference type="InterPro" id="IPR050482">
    <property type="entry name" value="Sensor_HK_TwoCompSys"/>
</dbReference>
<keyword evidence="4" id="KW-0808">Transferase</keyword>
<keyword evidence="9" id="KW-0472">Membrane</keyword>
<evidence type="ECO:0000313" key="12">
    <source>
        <dbReference type="Proteomes" id="UP001519363"/>
    </source>
</evidence>
<keyword evidence="12" id="KW-1185">Reference proteome</keyword>
<feature type="transmembrane region" description="Helical" evidence="9">
    <location>
        <begin position="124"/>
        <end position="143"/>
    </location>
</feature>
<evidence type="ECO:0000256" key="6">
    <source>
        <dbReference type="ARBA" id="ARBA00022777"/>
    </source>
</evidence>
<keyword evidence="8" id="KW-0902">Two-component regulatory system</keyword>
<evidence type="ECO:0000256" key="2">
    <source>
        <dbReference type="ARBA" id="ARBA00012438"/>
    </source>
</evidence>
<comment type="caution">
    <text evidence="11">The sequence shown here is derived from an EMBL/GenBank/DDBJ whole genome shotgun (WGS) entry which is preliminary data.</text>
</comment>